<evidence type="ECO:0000313" key="8">
    <source>
        <dbReference type="EMBL" id="SHN83261.1"/>
    </source>
</evidence>
<dbReference type="InterPro" id="IPR011701">
    <property type="entry name" value="MFS"/>
</dbReference>
<feature type="transmembrane region" description="Helical" evidence="6">
    <location>
        <begin position="91"/>
        <end position="112"/>
    </location>
</feature>
<evidence type="ECO:0000256" key="5">
    <source>
        <dbReference type="ARBA" id="ARBA00023136"/>
    </source>
</evidence>
<evidence type="ECO:0000256" key="3">
    <source>
        <dbReference type="ARBA" id="ARBA00022692"/>
    </source>
</evidence>
<feature type="transmembrane region" description="Helical" evidence="6">
    <location>
        <begin position="407"/>
        <end position="427"/>
    </location>
</feature>
<dbReference type="InterPro" id="IPR020846">
    <property type="entry name" value="MFS_dom"/>
</dbReference>
<feature type="transmembrane region" description="Helical" evidence="6">
    <location>
        <begin position="343"/>
        <end position="364"/>
    </location>
</feature>
<feature type="domain" description="Major facilitator superfamily (MFS) profile" evidence="7">
    <location>
        <begin position="22"/>
        <end position="432"/>
    </location>
</feature>
<dbReference type="InterPro" id="IPR036259">
    <property type="entry name" value="MFS_trans_sf"/>
</dbReference>
<organism evidence="8 9">
    <name type="scientific">Desulfitobacterium chlororespirans DSM 11544</name>
    <dbReference type="NCBI Taxonomy" id="1121395"/>
    <lineage>
        <taxon>Bacteria</taxon>
        <taxon>Bacillati</taxon>
        <taxon>Bacillota</taxon>
        <taxon>Clostridia</taxon>
        <taxon>Eubacteriales</taxon>
        <taxon>Desulfitobacteriaceae</taxon>
        <taxon>Desulfitobacterium</taxon>
    </lineage>
</organism>
<evidence type="ECO:0000256" key="4">
    <source>
        <dbReference type="ARBA" id="ARBA00022989"/>
    </source>
</evidence>
<reference evidence="9" key="1">
    <citation type="submission" date="2016-12" db="EMBL/GenBank/DDBJ databases">
        <authorList>
            <person name="Varghese N."/>
            <person name="Submissions S."/>
        </authorList>
    </citation>
    <scope>NUCLEOTIDE SEQUENCE [LARGE SCALE GENOMIC DNA]</scope>
    <source>
        <strain evidence="9">DSM 11544</strain>
    </source>
</reference>
<sequence>MARVNVHRTIDNGKMNNFFGSIWIVLFFALVVDGFDQAVYGAALPVLMKELNLDPTVSGLLGSASLWGSVLGALLLGFLTDKIGRKKTLNACVFLFSFFTALCAMVGSNIYLFAIWRFFAGMGIAAITPVSNAILSEYSPKKSRRFLLTTNGIGVTLGQMTTSLLAVWLIPLLGWRGFFGVSIFGLILIPLVVKFIPETMILILKKNDKKEVVSILTKADPSFVPQADDEYAVDEEQKVKGSVGELFKNGLAWNTILIWIMFFVNMCIISTFLVWFPKIVTLMGYELKSALLLNTIYFLGSCCGFILAGKVAEKIGYKYTILTYYILNGIFLFLVTIKTSTFIFGVILFLFGFTLMMQGMLYPFTAANYPLAVRATGLGIGASVTRLGGAIAPIVIGILIAQGMTPVGVLRILLIPVVLGAVAAALTRKPGFE</sequence>
<feature type="transmembrane region" description="Helical" evidence="6">
    <location>
        <begin position="177"/>
        <end position="196"/>
    </location>
</feature>
<keyword evidence="2" id="KW-0813">Transport</keyword>
<feature type="transmembrane region" description="Helical" evidence="6">
    <location>
        <begin position="376"/>
        <end position="401"/>
    </location>
</feature>
<dbReference type="AlphaFoldDB" id="A0A1M7UJQ7"/>
<dbReference type="Proteomes" id="UP000184010">
    <property type="component" value="Unassembled WGS sequence"/>
</dbReference>
<feature type="transmembrane region" description="Helical" evidence="6">
    <location>
        <begin position="256"/>
        <end position="277"/>
    </location>
</feature>
<evidence type="ECO:0000259" key="7">
    <source>
        <dbReference type="PROSITE" id="PS50850"/>
    </source>
</evidence>
<feature type="transmembrane region" description="Helical" evidence="6">
    <location>
        <begin position="118"/>
        <end position="135"/>
    </location>
</feature>
<evidence type="ECO:0000256" key="2">
    <source>
        <dbReference type="ARBA" id="ARBA00022448"/>
    </source>
</evidence>
<feature type="transmembrane region" description="Helical" evidence="6">
    <location>
        <begin position="21"/>
        <end position="40"/>
    </location>
</feature>
<dbReference type="GO" id="GO:0046943">
    <property type="term" value="F:carboxylic acid transmembrane transporter activity"/>
    <property type="evidence" value="ECO:0007669"/>
    <property type="project" value="TreeGrafter"/>
</dbReference>
<dbReference type="SUPFAM" id="SSF103473">
    <property type="entry name" value="MFS general substrate transporter"/>
    <property type="match status" value="1"/>
</dbReference>
<proteinExistence type="predicted"/>
<dbReference type="PANTHER" id="PTHR23508">
    <property type="entry name" value="CARBOXYLIC ACID TRANSPORTER PROTEIN HOMOLOG"/>
    <property type="match status" value="1"/>
</dbReference>
<protein>
    <submittedName>
        <fullName evidence="8">MFS transporter, AAHS family, benzoate transport protein</fullName>
    </submittedName>
</protein>
<evidence type="ECO:0000256" key="1">
    <source>
        <dbReference type="ARBA" id="ARBA00004651"/>
    </source>
</evidence>
<gene>
    <name evidence="8" type="ORF">SAMN02745215_03990</name>
</gene>
<dbReference type="Pfam" id="PF07690">
    <property type="entry name" value="MFS_1"/>
    <property type="match status" value="1"/>
</dbReference>
<dbReference type="GO" id="GO:0005886">
    <property type="term" value="C:plasma membrane"/>
    <property type="evidence" value="ECO:0007669"/>
    <property type="project" value="UniProtKB-SubCell"/>
</dbReference>
<feature type="transmembrane region" description="Helical" evidence="6">
    <location>
        <begin position="60"/>
        <end position="79"/>
    </location>
</feature>
<name>A0A1M7UJQ7_9FIRM</name>
<dbReference type="EMBL" id="FRDN01000013">
    <property type="protein sequence ID" value="SHN83261.1"/>
    <property type="molecule type" value="Genomic_DNA"/>
</dbReference>
<keyword evidence="4 6" id="KW-1133">Transmembrane helix</keyword>
<dbReference type="Gene3D" id="1.20.1250.20">
    <property type="entry name" value="MFS general substrate transporter like domains"/>
    <property type="match status" value="1"/>
</dbReference>
<dbReference type="STRING" id="1121395.SAMN02745215_03990"/>
<dbReference type="PROSITE" id="PS50850">
    <property type="entry name" value="MFS"/>
    <property type="match status" value="1"/>
</dbReference>
<feature type="transmembrane region" description="Helical" evidence="6">
    <location>
        <begin position="319"/>
        <end position="337"/>
    </location>
</feature>
<comment type="subcellular location">
    <subcellularLocation>
        <location evidence="1">Cell membrane</location>
        <topology evidence="1">Multi-pass membrane protein</topology>
    </subcellularLocation>
</comment>
<evidence type="ECO:0000313" key="9">
    <source>
        <dbReference type="Proteomes" id="UP000184010"/>
    </source>
</evidence>
<dbReference type="PANTHER" id="PTHR23508:SF10">
    <property type="entry name" value="CARBOXYLIC ACID TRANSPORTER PROTEIN HOMOLOG"/>
    <property type="match status" value="1"/>
</dbReference>
<keyword evidence="5 6" id="KW-0472">Membrane</keyword>
<keyword evidence="3 6" id="KW-0812">Transmembrane</keyword>
<keyword evidence="9" id="KW-1185">Reference proteome</keyword>
<feature type="transmembrane region" description="Helical" evidence="6">
    <location>
        <begin position="147"/>
        <end position="171"/>
    </location>
</feature>
<accession>A0A1M7UJQ7</accession>
<evidence type="ECO:0000256" key="6">
    <source>
        <dbReference type="SAM" id="Phobius"/>
    </source>
</evidence>
<feature type="transmembrane region" description="Helical" evidence="6">
    <location>
        <begin position="289"/>
        <end position="307"/>
    </location>
</feature>